<gene>
    <name evidence="7" type="ORF">GCM10009769_14630</name>
    <name evidence="8" type="ORF">JOE58_003330</name>
</gene>
<dbReference type="Proteomes" id="UP000746584">
    <property type="component" value="Unassembled WGS sequence"/>
</dbReference>
<dbReference type="SUPFAM" id="SSF53335">
    <property type="entry name" value="S-adenosyl-L-methionine-dependent methyltransferases"/>
    <property type="match status" value="1"/>
</dbReference>
<dbReference type="EMBL" id="JAFBCG010000001">
    <property type="protein sequence ID" value="MBM7804079.1"/>
    <property type="molecule type" value="Genomic_DNA"/>
</dbReference>
<dbReference type="PANTHER" id="PTHR18895">
    <property type="entry name" value="HEMK METHYLTRANSFERASE"/>
    <property type="match status" value="1"/>
</dbReference>
<dbReference type="PANTHER" id="PTHR18895:SF74">
    <property type="entry name" value="MTRF1L RELEASE FACTOR GLUTAMINE METHYLTRANSFERASE"/>
    <property type="match status" value="1"/>
</dbReference>
<feature type="domain" description="Methyltransferase small" evidence="6">
    <location>
        <begin position="90"/>
        <end position="170"/>
    </location>
</feature>
<dbReference type="AlphaFoldDB" id="A0A8H9GBB4"/>
<protein>
    <recommendedName>
        <fullName evidence="1">peptide chain release factor N(5)-glutamine methyltransferase</fullName>
        <ecNumber evidence="1">2.1.1.297</ecNumber>
    </recommendedName>
</protein>
<keyword evidence="10" id="KW-1185">Reference proteome</keyword>
<evidence type="ECO:0000259" key="6">
    <source>
        <dbReference type="Pfam" id="PF05175"/>
    </source>
</evidence>
<dbReference type="InterPro" id="IPR050320">
    <property type="entry name" value="N5-glutamine_MTase"/>
</dbReference>
<name>A0A8H9GBB4_9MICO</name>
<evidence type="ECO:0000313" key="7">
    <source>
        <dbReference type="EMBL" id="GGK97560.1"/>
    </source>
</evidence>
<evidence type="ECO:0000256" key="5">
    <source>
        <dbReference type="ARBA" id="ARBA00048391"/>
    </source>
</evidence>
<dbReference type="GO" id="GO:0032259">
    <property type="term" value="P:methylation"/>
    <property type="evidence" value="ECO:0007669"/>
    <property type="project" value="UniProtKB-KW"/>
</dbReference>
<dbReference type="RefSeq" id="WP_175328463.1">
    <property type="nucleotide sequence ID" value="NZ_BMOI01000005.1"/>
</dbReference>
<proteinExistence type="predicted"/>
<reference evidence="7" key="1">
    <citation type="journal article" date="2014" name="Int. J. Syst. Evol. Microbiol.">
        <title>Complete genome sequence of Corynebacterium casei LMG S-19264T (=DSM 44701T), isolated from a smear-ripened cheese.</title>
        <authorList>
            <consortium name="US DOE Joint Genome Institute (JGI-PGF)"/>
            <person name="Walter F."/>
            <person name="Albersmeier A."/>
            <person name="Kalinowski J."/>
            <person name="Ruckert C."/>
        </authorList>
    </citation>
    <scope>NUCLEOTIDE SEQUENCE</scope>
    <source>
        <strain evidence="7">JCM 1480</strain>
    </source>
</reference>
<reference evidence="7" key="2">
    <citation type="submission" date="2020-09" db="EMBL/GenBank/DDBJ databases">
        <authorList>
            <person name="Sun Q."/>
            <person name="Ohkuma M."/>
        </authorList>
    </citation>
    <scope>NUCLEOTIDE SEQUENCE</scope>
    <source>
        <strain evidence="7">JCM 1480</strain>
    </source>
</reference>
<dbReference type="EMBL" id="BMOI01000005">
    <property type="protein sequence ID" value="GGK97560.1"/>
    <property type="molecule type" value="Genomic_DNA"/>
</dbReference>
<dbReference type="NCBIfam" id="TIGR00536">
    <property type="entry name" value="hemK_fam"/>
    <property type="match status" value="1"/>
</dbReference>
<organism evidence="7 9">
    <name type="scientific">Curtobacterium luteum</name>
    <dbReference type="NCBI Taxonomy" id="33881"/>
    <lineage>
        <taxon>Bacteria</taxon>
        <taxon>Bacillati</taxon>
        <taxon>Actinomycetota</taxon>
        <taxon>Actinomycetes</taxon>
        <taxon>Micrococcales</taxon>
        <taxon>Microbacteriaceae</taxon>
        <taxon>Curtobacterium</taxon>
    </lineage>
</organism>
<accession>A0A8H9GBB4</accession>
<evidence type="ECO:0000256" key="4">
    <source>
        <dbReference type="ARBA" id="ARBA00022691"/>
    </source>
</evidence>
<reference evidence="8 10" key="3">
    <citation type="submission" date="2021-01" db="EMBL/GenBank/DDBJ databases">
        <title>Sequencing the genomes of 1000 actinobacteria strains.</title>
        <authorList>
            <person name="Klenk H.-P."/>
        </authorList>
    </citation>
    <scope>NUCLEOTIDE SEQUENCE [LARGE SCALE GENOMIC DNA]</scope>
    <source>
        <strain evidence="8 10">DSM 20542</strain>
    </source>
</reference>
<dbReference type="EC" id="2.1.1.297" evidence="1"/>
<evidence type="ECO:0000256" key="2">
    <source>
        <dbReference type="ARBA" id="ARBA00022603"/>
    </source>
</evidence>
<dbReference type="InterPro" id="IPR007848">
    <property type="entry name" value="Small_mtfrase_dom"/>
</dbReference>
<dbReference type="Gene3D" id="3.40.50.150">
    <property type="entry name" value="Vaccinia Virus protein VP39"/>
    <property type="match status" value="1"/>
</dbReference>
<sequence length="265" mass="27753">MASSPARDALAARLRAAGSVFAEDEAELLLAAGDGDPVRLRGLVQRRLGGEPLEYVLGWAAFDGHRIRVTPGVFVPRARTRVVVTEAARRLRRYDRVVDLCCGAGAISVALLERVGALDLVASDIDPDAVDVAAENIGDRGIVVAGDLFAPLPERFRGAVDVLAVNAPYVPTDAVATMPSEARDHEHRAALDGGADGLDLHRRIAAGAGEWVRPGGAVVIEVSEAQAPTSARAFDAQGFVTEVVQDGSVDGTCVVAIRPDAVSPR</sequence>
<evidence type="ECO:0000313" key="9">
    <source>
        <dbReference type="Proteomes" id="UP000648535"/>
    </source>
</evidence>
<keyword evidence="4" id="KW-0949">S-adenosyl-L-methionine</keyword>
<dbReference type="InterPro" id="IPR022446">
    <property type="entry name" value="MeTrfrase_put"/>
</dbReference>
<comment type="catalytic activity">
    <reaction evidence="5">
        <text>L-glutaminyl-[peptide chain release factor] + S-adenosyl-L-methionine = N(5)-methyl-L-glutaminyl-[peptide chain release factor] + S-adenosyl-L-homocysteine + H(+)</text>
        <dbReference type="Rhea" id="RHEA:42896"/>
        <dbReference type="Rhea" id="RHEA-COMP:10271"/>
        <dbReference type="Rhea" id="RHEA-COMP:10272"/>
        <dbReference type="ChEBI" id="CHEBI:15378"/>
        <dbReference type="ChEBI" id="CHEBI:30011"/>
        <dbReference type="ChEBI" id="CHEBI:57856"/>
        <dbReference type="ChEBI" id="CHEBI:59789"/>
        <dbReference type="ChEBI" id="CHEBI:61891"/>
        <dbReference type="EC" id="2.1.1.297"/>
    </reaction>
</comment>
<dbReference type="NCBIfam" id="TIGR03704">
    <property type="entry name" value="PrmC_rel_meth"/>
    <property type="match status" value="1"/>
</dbReference>
<dbReference type="InterPro" id="IPR029063">
    <property type="entry name" value="SAM-dependent_MTases_sf"/>
</dbReference>
<dbReference type="Proteomes" id="UP000648535">
    <property type="component" value="Unassembled WGS sequence"/>
</dbReference>
<dbReference type="Pfam" id="PF05175">
    <property type="entry name" value="MTS"/>
    <property type="match status" value="1"/>
</dbReference>
<dbReference type="CDD" id="cd02440">
    <property type="entry name" value="AdoMet_MTases"/>
    <property type="match status" value="1"/>
</dbReference>
<dbReference type="InterPro" id="IPR004556">
    <property type="entry name" value="HemK-like"/>
</dbReference>
<evidence type="ECO:0000256" key="3">
    <source>
        <dbReference type="ARBA" id="ARBA00022679"/>
    </source>
</evidence>
<evidence type="ECO:0000256" key="1">
    <source>
        <dbReference type="ARBA" id="ARBA00012771"/>
    </source>
</evidence>
<keyword evidence="2 7" id="KW-0489">Methyltransferase</keyword>
<evidence type="ECO:0000313" key="10">
    <source>
        <dbReference type="Proteomes" id="UP000746584"/>
    </source>
</evidence>
<evidence type="ECO:0000313" key="8">
    <source>
        <dbReference type="EMBL" id="MBM7804079.1"/>
    </source>
</evidence>
<comment type="caution">
    <text evidence="7">The sequence shown here is derived from an EMBL/GenBank/DDBJ whole genome shotgun (WGS) entry which is preliminary data.</text>
</comment>
<dbReference type="GO" id="GO:0102559">
    <property type="term" value="F:peptide chain release factor N(5)-glutamine methyltransferase activity"/>
    <property type="evidence" value="ECO:0007669"/>
    <property type="project" value="UniProtKB-EC"/>
</dbReference>
<keyword evidence="3 8" id="KW-0808">Transferase</keyword>